<evidence type="ECO:0008006" key="3">
    <source>
        <dbReference type="Google" id="ProtNLM"/>
    </source>
</evidence>
<dbReference type="AlphaFoldDB" id="A0A1Y2F021"/>
<name>A0A1Y2F021_9BASI</name>
<dbReference type="OrthoDB" id="2523207at2759"/>
<dbReference type="Proteomes" id="UP000193467">
    <property type="component" value="Unassembled WGS sequence"/>
</dbReference>
<protein>
    <recommendedName>
        <fullName evidence="3">F-box domain-containing protein</fullName>
    </recommendedName>
</protein>
<accession>A0A1Y2F021</accession>
<feature type="non-terminal residue" evidence="1">
    <location>
        <position position="511"/>
    </location>
</feature>
<keyword evidence="2" id="KW-1185">Reference proteome</keyword>
<evidence type="ECO:0000313" key="1">
    <source>
        <dbReference type="EMBL" id="ORY77241.1"/>
    </source>
</evidence>
<dbReference type="InParanoid" id="A0A1Y2F021"/>
<gene>
    <name evidence="1" type="ORF">BCR35DRAFT_305537</name>
</gene>
<organism evidence="1 2">
    <name type="scientific">Leucosporidium creatinivorum</name>
    <dbReference type="NCBI Taxonomy" id="106004"/>
    <lineage>
        <taxon>Eukaryota</taxon>
        <taxon>Fungi</taxon>
        <taxon>Dikarya</taxon>
        <taxon>Basidiomycota</taxon>
        <taxon>Pucciniomycotina</taxon>
        <taxon>Microbotryomycetes</taxon>
        <taxon>Leucosporidiales</taxon>
        <taxon>Leucosporidium</taxon>
    </lineage>
</organism>
<dbReference type="InterPro" id="IPR032675">
    <property type="entry name" value="LRR_dom_sf"/>
</dbReference>
<proteinExistence type="predicted"/>
<comment type="caution">
    <text evidence="1">The sequence shown here is derived from an EMBL/GenBank/DDBJ whole genome shotgun (WGS) entry which is preliminary data.</text>
</comment>
<sequence>MSDALVARLKVALSTLWAHFDVEKSCLPKGSCIWLLGDLKDMQDMPVRAGYASSSRVLTEAVEMVEGIPFLRIASLSLTQVTALTVLLTQAITLLASPLPPATVHDPSRPTLPSEIISIILQQLAVDEWAPKSAVPACCLVSKSFLPLAREALYHTLHLRISAQGRKRDDLPRRLCNALRRGCDLTINYEPLWTTLRHHPFLLSLVRRMEVKMLKVEEYSGYHQAFDDVLRLLEGSGARHVSLHGATASQASHFSRALWRSRQQFHSIELGDLSKLERVEEEHTTYSHFRELLGEQTELKELSLRAKEGEVGFPYDFKSSLVRIDLDIAQQKEGITPLFKSFTERSSCSLLHATLPFHPDPRHPKDAEILGDFRALRSLDLRLYAKDSYRQPSKRVQPPDVDARCKAFLSNIPHTATSLQIIGDSCTNHPIMHHLQSLPPSIKHLNLRALECTSAIILPFLRSRCLPRLQRLEYWDEEDLCEEDGGWSDEGREEVLELLEELGIEGEGRWN</sequence>
<evidence type="ECO:0000313" key="2">
    <source>
        <dbReference type="Proteomes" id="UP000193467"/>
    </source>
</evidence>
<dbReference type="Gene3D" id="3.80.10.10">
    <property type="entry name" value="Ribonuclease Inhibitor"/>
    <property type="match status" value="1"/>
</dbReference>
<reference evidence="1 2" key="1">
    <citation type="submission" date="2016-07" db="EMBL/GenBank/DDBJ databases">
        <title>Pervasive Adenine N6-methylation of Active Genes in Fungi.</title>
        <authorList>
            <consortium name="DOE Joint Genome Institute"/>
            <person name="Mondo S.J."/>
            <person name="Dannebaum R.O."/>
            <person name="Kuo R.C."/>
            <person name="Labutti K."/>
            <person name="Haridas S."/>
            <person name="Kuo A."/>
            <person name="Salamov A."/>
            <person name="Ahrendt S.R."/>
            <person name="Lipzen A."/>
            <person name="Sullivan W."/>
            <person name="Andreopoulos W.B."/>
            <person name="Clum A."/>
            <person name="Lindquist E."/>
            <person name="Daum C."/>
            <person name="Ramamoorthy G.K."/>
            <person name="Gryganskyi A."/>
            <person name="Culley D."/>
            <person name="Magnuson J.K."/>
            <person name="James T.Y."/>
            <person name="O'Malley M.A."/>
            <person name="Stajich J.E."/>
            <person name="Spatafora J.W."/>
            <person name="Visel A."/>
            <person name="Grigoriev I.V."/>
        </authorList>
    </citation>
    <scope>NUCLEOTIDE SEQUENCE [LARGE SCALE GENOMIC DNA]</scope>
    <source>
        <strain evidence="1 2">62-1032</strain>
    </source>
</reference>
<dbReference type="EMBL" id="MCGR01000032">
    <property type="protein sequence ID" value="ORY77241.1"/>
    <property type="molecule type" value="Genomic_DNA"/>
</dbReference>